<dbReference type="SUPFAM" id="SSF49854">
    <property type="entry name" value="Spermadhesin, CUB domain"/>
    <property type="match status" value="1"/>
</dbReference>
<dbReference type="InterPro" id="IPR035914">
    <property type="entry name" value="Sperma_CUB_dom_sf"/>
</dbReference>
<dbReference type="InterPro" id="IPR000859">
    <property type="entry name" value="CUB_dom"/>
</dbReference>
<evidence type="ECO:0000259" key="4">
    <source>
        <dbReference type="PROSITE" id="PS01180"/>
    </source>
</evidence>
<evidence type="ECO:0000256" key="1">
    <source>
        <dbReference type="ARBA" id="ARBA00022737"/>
    </source>
</evidence>
<accession>A0ABQ8SEK8</accession>
<dbReference type="Proteomes" id="UP001148838">
    <property type="component" value="Unassembled WGS sequence"/>
</dbReference>
<comment type="caution">
    <text evidence="3">Lacks conserved residue(s) required for the propagation of feature annotation.</text>
</comment>
<organism evidence="5 6">
    <name type="scientific">Periplaneta americana</name>
    <name type="common">American cockroach</name>
    <name type="synonym">Blatta americana</name>
    <dbReference type="NCBI Taxonomy" id="6978"/>
    <lineage>
        <taxon>Eukaryota</taxon>
        <taxon>Metazoa</taxon>
        <taxon>Ecdysozoa</taxon>
        <taxon>Arthropoda</taxon>
        <taxon>Hexapoda</taxon>
        <taxon>Insecta</taxon>
        <taxon>Pterygota</taxon>
        <taxon>Neoptera</taxon>
        <taxon>Polyneoptera</taxon>
        <taxon>Dictyoptera</taxon>
        <taxon>Blattodea</taxon>
        <taxon>Blattoidea</taxon>
        <taxon>Blattidae</taxon>
        <taxon>Blattinae</taxon>
        <taxon>Periplaneta</taxon>
    </lineage>
</organism>
<proteinExistence type="predicted"/>
<comment type="caution">
    <text evidence="5">The sequence shown here is derived from an EMBL/GenBank/DDBJ whole genome shotgun (WGS) entry which is preliminary data.</text>
</comment>
<dbReference type="SMART" id="SM00042">
    <property type="entry name" value="CUB"/>
    <property type="match status" value="1"/>
</dbReference>
<keyword evidence="1" id="KW-0677">Repeat</keyword>
<dbReference type="Pfam" id="PF00431">
    <property type="entry name" value="CUB"/>
    <property type="match status" value="1"/>
</dbReference>
<dbReference type="PANTHER" id="PTHR24251:SF30">
    <property type="entry name" value="MEMBRANE FRIZZLED-RELATED PROTEIN"/>
    <property type="match status" value="1"/>
</dbReference>
<name>A0ABQ8SEK8_PERAM</name>
<evidence type="ECO:0000313" key="5">
    <source>
        <dbReference type="EMBL" id="KAJ4432260.1"/>
    </source>
</evidence>
<dbReference type="PANTHER" id="PTHR24251">
    <property type="entry name" value="OVOCHYMASE-RELATED"/>
    <property type="match status" value="1"/>
</dbReference>
<dbReference type="Gene3D" id="2.60.120.290">
    <property type="entry name" value="Spermadhesin, CUB domain"/>
    <property type="match status" value="1"/>
</dbReference>
<sequence length="138" mass="15909">MYPNNYRNASQCRWDVSVPVETQPLLKFTVFDIGSRSTCTSDFLEIYDVDLENNVETFVSRYCGEDNPVIHEGSTGTISVRYVTSMHNGGTGWVAHFIARKPEARRLKCIRAIHRKNVILTKNSENINYVIQQCNKYR</sequence>
<dbReference type="CDD" id="cd00041">
    <property type="entry name" value="CUB"/>
    <property type="match status" value="1"/>
</dbReference>
<reference evidence="5 6" key="1">
    <citation type="journal article" date="2022" name="Allergy">
        <title>Genome assembly and annotation of Periplaneta americana reveal a comprehensive cockroach allergen profile.</title>
        <authorList>
            <person name="Wang L."/>
            <person name="Xiong Q."/>
            <person name="Saelim N."/>
            <person name="Wang L."/>
            <person name="Nong W."/>
            <person name="Wan A.T."/>
            <person name="Shi M."/>
            <person name="Liu X."/>
            <person name="Cao Q."/>
            <person name="Hui J.H.L."/>
            <person name="Sookrung N."/>
            <person name="Leung T.F."/>
            <person name="Tungtrongchitr A."/>
            <person name="Tsui S.K.W."/>
        </authorList>
    </citation>
    <scope>NUCLEOTIDE SEQUENCE [LARGE SCALE GENOMIC DNA]</scope>
    <source>
        <strain evidence="5">PWHHKU_190912</strain>
    </source>
</reference>
<keyword evidence="6" id="KW-1185">Reference proteome</keyword>
<gene>
    <name evidence="5" type="ORF">ANN_20877</name>
</gene>
<evidence type="ECO:0000313" key="6">
    <source>
        <dbReference type="Proteomes" id="UP001148838"/>
    </source>
</evidence>
<evidence type="ECO:0000256" key="2">
    <source>
        <dbReference type="ARBA" id="ARBA00023157"/>
    </source>
</evidence>
<feature type="domain" description="CUB" evidence="4">
    <location>
        <begin position="1"/>
        <end position="100"/>
    </location>
</feature>
<keyword evidence="2" id="KW-1015">Disulfide bond</keyword>
<evidence type="ECO:0000256" key="3">
    <source>
        <dbReference type="PROSITE-ProRule" id="PRU00059"/>
    </source>
</evidence>
<protein>
    <recommendedName>
        <fullName evidence="4">CUB domain-containing protein</fullName>
    </recommendedName>
</protein>
<dbReference type="EMBL" id="JAJSOF020000029">
    <property type="protein sequence ID" value="KAJ4432260.1"/>
    <property type="molecule type" value="Genomic_DNA"/>
</dbReference>
<dbReference type="PROSITE" id="PS01180">
    <property type="entry name" value="CUB"/>
    <property type="match status" value="1"/>
</dbReference>